<dbReference type="AlphaFoldDB" id="A0A2G5DFD9"/>
<dbReference type="EMBL" id="KZ305038">
    <property type="protein sequence ID" value="PIA41927.1"/>
    <property type="molecule type" value="Genomic_DNA"/>
</dbReference>
<reference evidence="1 2" key="1">
    <citation type="submission" date="2017-09" db="EMBL/GenBank/DDBJ databases">
        <title>WGS assembly of Aquilegia coerulea Goldsmith.</title>
        <authorList>
            <person name="Hodges S."/>
            <person name="Kramer E."/>
            <person name="Nordborg M."/>
            <person name="Tomkins J."/>
            <person name="Borevitz J."/>
            <person name="Derieg N."/>
            <person name="Yan J."/>
            <person name="Mihaltcheva S."/>
            <person name="Hayes R.D."/>
            <person name="Rokhsar D."/>
        </authorList>
    </citation>
    <scope>NUCLEOTIDE SEQUENCE [LARGE SCALE GENOMIC DNA]</scope>
    <source>
        <strain evidence="2">cv. Goldsmith</strain>
    </source>
</reference>
<organism evidence="1 2">
    <name type="scientific">Aquilegia coerulea</name>
    <name type="common">Rocky mountain columbine</name>
    <dbReference type="NCBI Taxonomy" id="218851"/>
    <lineage>
        <taxon>Eukaryota</taxon>
        <taxon>Viridiplantae</taxon>
        <taxon>Streptophyta</taxon>
        <taxon>Embryophyta</taxon>
        <taxon>Tracheophyta</taxon>
        <taxon>Spermatophyta</taxon>
        <taxon>Magnoliopsida</taxon>
        <taxon>Ranunculales</taxon>
        <taxon>Ranunculaceae</taxon>
        <taxon>Thalictroideae</taxon>
        <taxon>Aquilegia</taxon>
    </lineage>
</organism>
<protein>
    <submittedName>
        <fullName evidence="1">Uncharacterized protein</fullName>
    </submittedName>
</protein>
<dbReference type="Proteomes" id="UP000230069">
    <property type="component" value="Unassembled WGS sequence"/>
</dbReference>
<keyword evidence="2" id="KW-1185">Reference proteome</keyword>
<dbReference type="InParanoid" id="A0A2G5DFD9"/>
<evidence type="ECO:0000313" key="1">
    <source>
        <dbReference type="EMBL" id="PIA41927.1"/>
    </source>
</evidence>
<sequence length="170" mass="19567">MRKMVHGQLKQGLGIGESGNTVAKGVTNISSDANIFCSVSVGKEHIPKYPLQVDTKLKSQIDQAEAEVFRINESFLCTERTAVLYQLKPLIIKDKRLDQMLKWEKYDSINHQHSQGKLFRARTVSRQRVVDLCSSEEELTVLVSLLHNEDFEVEEERSKLKLHRERTIYP</sequence>
<evidence type="ECO:0000313" key="2">
    <source>
        <dbReference type="Proteomes" id="UP000230069"/>
    </source>
</evidence>
<name>A0A2G5DFD9_AQUCA</name>
<proteinExistence type="predicted"/>
<accession>A0A2G5DFD9</accession>
<gene>
    <name evidence="1" type="ORF">AQUCO_02100041v1</name>
</gene>
<dbReference type="OrthoDB" id="10527515at2759"/>